<keyword evidence="2" id="KW-0813">Transport</keyword>
<dbReference type="InterPro" id="IPR003971">
    <property type="entry name" value="K_chnl_volt-dep_Kv5/Kv9"/>
</dbReference>
<evidence type="ECO:0000256" key="11">
    <source>
        <dbReference type="ARBA" id="ARBA00023136"/>
    </source>
</evidence>
<dbReference type="CDD" id="cd18317">
    <property type="entry name" value="BTB_POZ_Kv"/>
    <property type="match status" value="1"/>
</dbReference>
<keyword evidence="10" id="KW-0406">Ion transport</keyword>
<dbReference type="InterPro" id="IPR011333">
    <property type="entry name" value="SKP1/BTB/POZ_sf"/>
</dbReference>
<dbReference type="Gene3D" id="1.20.120.350">
    <property type="entry name" value="Voltage-gated potassium channels. Chain C"/>
    <property type="match status" value="1"/>
</dbReference>
<feature type="domain" description="Potassium channel tetramerisation-type BTB" evidence="17">
    <location>
        <begin position="76"/>
        <end position="175"/>
    </location>
</feature>
<evidence type="ECO:0000313" key="20">
    <source>
        <dbReference type="WormBase" id="Y55F3C.3g"/>
    </source>
</evidence>
<dbReference type="PRINTS" id="PR00169">
    <property type="entry name" value="KCHANNEL"/>
</dbReference>
<sequence>MALLIAPVVAAQIASGSTSMAACERENSVDNQPDRASIDDRSSNKNYDEDVESRMIPVDRPSHKGSIRDNTPDSILRLNIGGSSYRIRTRSIIKFGPKTLLGRFVRMNHEHRRQWADWYFEEQDEYFFERVPRYFDPIYDFYATGKLHVPKDLCFDKFMAELRFWAVSKSRMDECCSPFTQYCVTMGGDPKCTEKDHFIGVRCANIRRRLWLILEGHSQSKWWKAFEIISTAFVVLSISALILGSIPEFQVPQKSEDGQLVYATATYPTYPNGGGMTIESRTVVREGSDNSIEMTEHPVFTWVENVCVIYFSIEYAMRFIVAPRKLAFARQILNVIDLLSIAPFYFELLLWICGISGENVRKVRWAFLTVRLLRVLRVIRIAKLGRFSPGLANFALTIRKSKKQMQMVGVVMMTVIIFFSTLIYFLERDEPGTKFTSIPATFWWCVVTMATVGYGDLVPVTVAGKLVGSGAIVCGVMVLALPITIMVNNFMQVVKLREEEIVKKYAQGDQV</sequence>
<evidence type="ECO:0000256" key="14">
    <source>
        <dbReference type="SAM" id="Phobius"/>
    </source>
</evidence>
<evidence type="ECO:0000256" key="5">
    <source>
        <dbReference type="ARBA" id="ARBA00022692"/>
    </source>
</evidence>
<dbReference type="PANTHER" id="PTHR11537">
    <property type="entry name" value="VOLTAGE-GATED POTASSIUM CHANNEL"/>
    <property type="match status" value="1"/>
</dbReference>
<keyword evidence="5 14" id="KW-0812">Transmembrane</keyword>
<accession>U4PBB7</accession>
<dbReference type="SMR" id="U4PBB7"/>
<evidence type="ECO:0000256" key="12">
    <source>
        <dbReference type="ARBA" id="ARBA00023303"/>
    </source>
</evidence>
<dbReference type="GO" id="GO:0051260">
    <property type="term" value="P:protein homooligomerization"/>
    <property type="evidence" value="ECO:0007669"/>
    <property type="project" value="InterPro"/>
</dbReference>
<comment type="subcellular location">
    <subcellularLocation>
        <location evidence="1">Cell membrane</location>
        <topology evidence="1">Multi-pass membrane protein</topology>
    </subcellularLocation>
</comment>
<reference evidence="18 19" key="1">
    <citation type="journal article" date="1998" name="Science">
        <title>Genome sequence of the nematode C. elegans: a platform for investigating biology.</title>
        <authorList>
            <consortium name="The C. elegans sequencing consortium"/>
            <person name="Sulson J.E."/>
            <person name="Waterston R."/>
        </authorList>
    </citation>
    <scope>NUCLEOTIDE SEQUENCE [LARGE SCALE GENOMIC DNA]</scope>
    <source>
        <strain evidence="18 19">Bristol N2</strain>
    </source>
</reference>
<dbReference type="PRINTS" id="PR01491">
    <property type="entry name" value="KVCHANNEL"/>
</dbReference>
<evidence type="ECO:0007829" key="21">
    <source>
        <dbReference type="PeptideAtlas" id="U4PBB7"/>
    </source>
</evidence>
<evidence type="ECO:0000259" key="16">
    <source>
        <dbReference type="Pfam" id="PF00520"/>
    </source>
</evidence>
<keyword evidence="11 14" id="KW-0472">Membrane</keyword>
<dbReference type="Gene3D" id="1.10.287.70">
    <property type="match status" value="1"/>
</dbReference>
<protein>
    <submittedName>
        <fullName evidence="18">BTB domain-containing protein</fullName>
    </submittedName>
</protein>
<evidence type="ECO:0000256" key="4">
    <source>
        <dbReference type="ARBA" id="ARBA00022538"/>
    </source>
</evidence>
<dbReference type="GO" id="GO:0005249">
    <property type="term" value="F:voltage-gated potassium channel activity"/>
    <property type="evidence" value="ECO:0007669"/>
    <property type="project" value="InterPro"/>
</dbReference>
<feature type="transmembrane region" description="Helical" evidence="14">
    <location>
        <begin position="332"/>
        <end position="357"/>
    </location>
</feature>
<dbReference type="CTD" id="176899"/>
<keyword evidence="21" id="KW-1267">Proteomics identification</keyword>
<organism evidence="18 19">
    <name type="scientific">Caenorhabditis elegans</name>
    <dbReference type="NCBI Taxonomy" id="6239"/>
    <lineage>
        <taxon>Eukaryota</taxon>
        <taxon>Metazoa</taxon>
        <taxon>Ecdysozoa</taxon>
        <taxon>Nematoda</taxon>
        <taxon>Chromadorea</taxon>
        <taxon>Rhabditida</taxon>
        <taxon>Rhabditina</taxon>
        <taxon>Rhabditomorpha</taxon>
        <taxon>Rhabditoidea</taxon>
        <taxon>Rhabditidae</taxon>
        <taxon>Peloderinae</taxon>
        <taxon>Caenorhabditis</taxon>
    </lineage>
</organism>
<dbReference type="Gene3D" id="3.30.710.10">
    <property type="entry name" value="Potassium Channel Kv1.1, Chain A"/>
    <property type="match status" value="1"/>
</dbReference>
<proteinExistence type="evidence at protein level"/>
<dbReference type="OrthoDB" id="415460at2759"/>
<evidence type="ECO:0000256" key="8">
    <source>
        <dbReference type="ARBA" id="ARBA00022958"/>
    </source>
</evidence>
<dbReference type="AGR" id="WB:WBGene00021948"/>
<feature type="transmembrane region" description="Helical" evidence="14">
    <location>
        <begin position="466"/>
        <end position="487"/>
    </location>
</feature>
<dbReference type="Pfam" id="PF00520">
    <property type="entry name" value="Ion_trans"/>
    <property type="match status" value="1"/>
</dbReference>
<dbReference type="AlphaFoldDB" id="U4PBB7"/>
<evidence type="ECO:0000259" key="17">
    <source>
        <dbReference type="Pfam" id="PF02214"/>
    </source>
</evidence>
<feature type="chain" id="PRO_5004653475" evidence="15">
    <location>
        <begin position="17"/>
        <end position="511"/>
    </location>
</feature>
<dbReference type="FunFam" id="1.20.120.350:FF:000070">
    <property type="entry name" value="K+ channel tetramerization domain protein"/>
    <property type="match status" value="1"/>
</dbReference>
<dbReference type="InterPro" id="IPR003131">
    <property type="entry name" value="T1-type_BTB"/>
</dbReference>
<evidence type="ECO:0000256" key="1">
    <source>
        <dbReference type="ARBA" id="ARBA00004651"/>
    </source>
</evidence>
<keyword evidence="12" id="KW-0407">Ion channel</keyword>
<keyword evidence="19" id="KW-1185">Reference proteome</keyword>
<keyword evidence="3" id="KW-1003">Cell membrane</keyword>
<evidence type="ECO:0000256" key="2">
    <source>
        <dbReference type="ARBA" id="ARBA00022448"/>
    </source>
</evidence>
<feature type="signal peptide" evidence="15">
    <location>
        <begin position="1"/>
        <end position="16"/>
    </location>
</feature>
<dbReference type="SUPFAM" id="SSF81324">
    <property type="entry name" value="Voltage-gated potassium channels"/>
    <property type="match status" value="1"/>
</dbReference>
<dbReference type="InterPro" id="IPR028325">
    <property type="entry name" value="VG_K_chnl"/>
</dbReference>
<dbReference type="PRINTS" id="PR01494">
    <property type="entry name" value="KV9CHANNEL"/>
</dbReference>
<feature type="transmembrane region" description="Helical" evidence="14">
    <location>
        <begin position="407"/>
        <end position="426"/>
    </location>
</feature>
<dbReference type="ExpressionAtlas" id="U4PBB7">
    <property type="expression patterns" value="baseline and differential"/>
</dbReference>
<evidence type="ECO:0000256" key="3">
    <source>
        <dbReference type="ARBA" id="ARBA00022475"/>
    </source>
</evidence>
<dbReference type="RefSeq" id="NP_001294325.1">
    <property type="nucleotide sequence ID" value="NM_001307396.4"/>
</dbReference>
<evidence type="ECO:0000256" key="13">
    <source>
        <dbReference type="SAM" id="MobiDB-lite"/>
    </source>
</evidence>
<evidence type="ECO:0000256" key="9">
    <source>
        <dbReference type="ARBA" id="ARBA00022989"/>
    </source>
</evidence>
<dbReference type="Pfam" id="PF02214">
    <property type="entry name" value="BTB_2"/>
    <property type="match status" value="1"/>
</dbReference>
<feature type="domain" description="Ion transport" evidence="16">
    <location>
        <begin position="224"/>
        <end position="494"/>
    </location>
</feature>
<dbReference type="FunFam" id="1.10.287.70:FF:000005">
    <property type="entry name" value="potassium voltage-gated channel subfamily G member 1"/>
    <property type="match status" value="1"/>
</dbReference>
<evidence type="ECO:0000256" key="15">
    <source>
        <dbReference type="SAM" id="SignalP"/>
    </source>
</evidence>
<gene>
    <name evidence="18 20" type="primary">kvs-5</name>
    <name evidence="18" type="ORF">CELE_Y55F3C.3</name>
    <name evidence="20" type="ORF">Y55F3C.3</name>
</gene>
<feature type="compositionally biased region" description="Basic and acidic residues" evidence="13">
    <location>
        <begin position="23"/>
        <end position="48"/>
    </location>
</feature>
<dbReference type="InterPro" id="IPR027359">
    <property type="entry name" value="Volt_channel_dom_sf"/>
</dbReference>
<keyword evidence="8" id="KW-0630">Potassium</keyword>
<keyword evidence="4" id="KW-0633">Potassium transport</keyword>
<feature type="region of interest" description="Disordered" evidence="13">
    <location>
        <begin position="23"/>
        <end position="53"/>
    </location>
</feature>
<dbReference type="WormBase" id="Y55F3C.3g">
    <property type="protein sequence ID" value="CE48607"/>
    <property type="gene ID" value="WBGene00021948"/>
    <property type="gene designation" value="kvs-5"/>
</dbReference>
<evidence type="ECO:0000313" key="18">
    <source>
        <dbReference type="EMBL" id="CDH93032.1"/>
    </source>
</evidence>
<dbReference type="PANTHER" id="PTHR11537:SF114">
    <property type="entry name" value="BTB DOMAIN-CONTAINING PROTEIN"/>
    <property type="match status" value="1"/>
</dbReference>
<dbReference type="Bgee" id="WBGene00021948">
    <property type="expression patterns" value="Expressed in larva and 3 other cell types or tissues"/>
</dbReference>
<dbReference type="InterPro" id="IPR005821">
    <property type="entry name" value="Ion_trans_dom"/>
</dbReference>
<dbReference type="HOGENOM" id="CLU_011722_4_1_1"/>
<keyword evidence="6" id="KW-0631">Potassium channel</keyword>
<evidence type="ECO:0000256" key="7">
    <source>
        <dbReference type="ARBA" id="ARBA00022882"/>
    </source>
</evidence>
<dbReference type="Proteomes" id="UP000001940">
    <property type="component" value="Chromosome IV"/>
</dbReference>
<keyword evidence="15" id="KW-0732">Signal</keyword>
<dbReference type="EMBL" id="BX284604">
    <property type="protein sequence ID" value="CDH93032.1"/>
    <property type="molecule type" value="Genomic_DNA"/>
</dbReference>
<evidence type="ECO:0000313" key="19">
    <source>
        <dbReference type="Proteomes" id="UP000001940"/>
    </source>
</evidence>
<name>U4PBB7_CAEEL</name>
<dbReference type="GeneID" id="176899"/>
<dbReference type="SUPFAM" id="SSF54695">
    <property type="entry name" value="POZ domain"/>
    <property type="match status" value="1"/>
</dbReference>
<keyword evidence="7" id="KW-0851">Voltage-gated channel</keyword>
<dbReference type="GO" id="GO:0008076">
    <property type="term" value="C:voltage-gated potassium channel complex"/>
    <property type="evidence" value="ECO:0007669"/>
    <property type="project" value="InterPro"/>
</dbReference>
<keyword evidence="9 14" id="KW-1133">Transmembrane helix</keyword>
<evidence type="ECO:0000256" key="10">
    <source>
        <dbReference type="ARBA" id="ARBA00023065"/>
    </source>
</evidence>
<evidence type="ECO:0000256" key="6">
    <source>
        <dbReference type="ARBA" id="ARBA00022826"/>
    </source>
</evidence>
<dbReference type="InterPro" id="IPR003968">
    <property type="entry name" value="K_chnl_volt-dep_Kv"/>
</dbReference>